<proteinExistence type="predicted"/>
<sequence>MTAMANILLKDDAATPVETTFSPVTDTPRPLWRGTTAGIPFDGQPTIEVMANERQKNGDYRRVLKVNVPVLETLGTAGTSAGYQAAPKVAYNETFIVTQYSSGRSTTADRANALKMIAGLLAGADSSSGSGTLDGASAGDAWKGSTKPMPRLFIFGDNQF</sequence>
<comment type="subcellular location">
    <subcellularLocation>
        <location evidence="1">Virion</location>
    </subcellularLocation>
</comment>
<protein>
    <submittedName>
        <fullName evidence="4">Uncharacterized protein</fullName>
    </submittedName>
</protein>
<organism evidence="4">
    <name type="scientific">Leviviridae sp</name>
    <dbReference type="NCBI Taxonomy" id="2027243"/>
    <lineage>
        <taxon>Viruses</taxon>
        <taxon>Riboviria</taxon>
        <taxon>Orthornavirae</taxon>
        <taxon>Lenarviricota</taxon>
        <taxon>Leviviricetes</taxon>
        <taxon>Norzivirales</taxon>
        <taxon>Fiersviridae</taxon>
    </lineage>
</organism>
<keyword evidence="2" id="KW-0167">Capsid protein</keyword>
<reference evidence="4" key="1">
    <citation type="submission" date="2019-05" db="EMBL/GenBank/DDBJ databases">
        <title>Metatranscriptomic reconstruction reveals RNA viruses with the potential to shape carbon cycling in soil.</title>
        <authorList>
            <person name="Starr E.P."/>
            <person name="Nuccio E."/>
            <person name="Pett-Ridge J."/>
            <person name="Banfield J.F."/>
            <person name="Firestone M.K."/>
        </authorList>
    </citation>
    <scope>NUCLEOTIDE SEQUENCE</scope>
    <source>
        <strain evidence="4">H1_Rhizo_26_FD_scaffold_352</strain>
    </source>
</reference>
<dbReference type="Gene3D" id="3.30.380.10">
    <property type="entry name" value="MS2 Viral Coat Protein"/>
    <property type="match status" value="1"/>
</dbReference>
<gene>
    <name evidence="4" type="ORF">H1Rhizo26FD352_000002</name>
</gene>
<keyword evidence="3" id="KW-0946">Virion</keyword>
<evidence type="ECO:0000256" key="3">
    <source>
        <dbReference type="ARBA" id="ARBA00022844"/>
    </source>
</evidence>
<accession>A0A514DA72</accession>
<evidence type="ECO:0000313" key="4">
    <source>
        <dbReference type="EMBL" id="QDH90514.1"/>
    </source>
</evidence>
<name>A0A514DA72_9VIRU</name>
<dbReference type="EMBL" id="MN035592">
    <property type="protein sequence ID" value="QDH90514.1"/>
    <property type="molecule type" value="Genomic_RNA"/>
</dbReference>
<evidence type="ECO:0000256" key="2">
    <source>
        <dbReference type="ARBA" id="ARBA00022561"/>
    </source>
</evidence>
<dbReference type="GO" id="GO:0019028">
    <property type="term" value="C:viral capsid"/>
    <property type="evidence" value="ECO:0007669"/>
    <property type="project" value="UniProtKB-KW"/>
</dbReference>
<evidence type="ECO:0000256" key="1">
    <source>
        <dbReference type="ARBA" id="ARBA00004328"/>
    </source>
</evidence>
<dbReference type="InterPro" id="IPR015954">
    <property type="entry name" value="Phage_RNA-type_capsid"/>
</dbReference>